<evidence type="ECO:0000256" key="3">
    <source>
        <dbReference type="ARBA" id="ARBA00023239"/>
    </source>
</evidence>
<gene>
    <name evidence="4" type="primary">dsdA</name>
    <name evidence="6" type="ORF">C4K68_20500</name>
</gene>
<protein>
    <recommendedName>
        <fullName evidence="4">Probable D-serine dehydratase</fullName>
        <ecNumber evidence="4">4.3.1.18</ecNumber>
    </recommendedName>
    <alternativeName>
        <fullName evidence="4">D-serine deaminase</fullName>
        <shortName evidence="4">DSD</shortName>
    </alternativeName>
</protein>
<keyword evidence="2 4" id="KW-0663">Pyridoxal phosphate</keyword>
<evidence type="ECO:0000313" key="7">
    <source>
        <dbReference type="Proteomes" id="UP000238196"/>
    </source>
</evidence>
<dbReference type="Pfam" id="PF00291">
    <property type="entry name" value="PALP"/>
    <property type="match status" value="1"/>
</dbReference>
<dbReference type="EMBL" id="PRLP01000093">
    <property type="protein sequence ID" value="PPC75432.1"/>
    <property type="molecule type" value="Genomic_DNA"/>
</dbReference>
<dbReference type="HAMAP" id="MF_01030">
    <property type="entry name" value="D_Ser_dehydrat"/>
    <property type="match status" value="1"/>
</dbReference>
<dbReference type="PANTHER" id="PTHR48078">
    <property type="entry name" value="THREONINE DEHYDRATASE, MITOCHONDRIAL-RELATED"/>
    <property type="match status" value="1"/>
</dbReference>
<keyword evidence="3 4" id="KW-0456">Lyase</keyword>
<dbReference type="InterPro" id="IPR001926">
    <property type="entry name" value="TrpB-like_PALP"/>
</dbReference>
<organism evidence="6 7">
    <name type="scientific">Proteobacteria bacterium 228</name>
    <dbReference type="NCBI Taxonomy" id="2083153"/>
    <lineage>
        <taxon>Bacteria</taxon>
        <taxon>Pseudomonadati</taxon>
        <taxon>Pseudomonadota</taxon>
    </lineage>
</organism>
<comment type="caution">
    <text evidence="6">The sequence shown here is derived from an EMBL/GenBank/DDBJ whole genome shotgun (WGS) entry which is preliminary data.</text>
</comment>
<proteinExistence type="inferred from homology"/>
<reference evidence="6 7" key="1">
    <citation type="submission" date="2018-02" db="EMBL/GenBank/DDBJ databases">
        <title>novel marine gammaproteobacteria from coastal saline agro ecosystem.</title>
        <authorList>
            <person name="Krishnan R."/>
            <person name="Ramesh Kumar N."/>
        </authorList>
    </citation>
    <scope>NUCLEOTIDE SEQUENCE [LARGE SCALE GENOMIC DNA]</scope>
    <source>
        <strain evidence="6 7">228</strain>
    </source>
</reference>
<dbReference type="PANTHER" id="PTHR48078:SF9">
    <property type="entry name" value="D-SERINE DEHYDRATASE"/>
    <property type="match status" value="1"/>
</dbReference>
<dbReference type="InterPro" id="IPR036052">
    <property type="entry name" value="TrpB-like_PALP_sf"/>
</dbReference>
<dbReference type="GO" id="GO:0008721">
    <property type="term" value="F:D-serine ammonia-lyase activity"/>
    <property type="evidence" value="ECO:0007669"/>
    <property type="project" value="UniProtKB-EC"/>
</dbReference>
<dbReference type="GO" id="GO:0009097">
    <property type="term" value="P:isoleucine biosynthetic process"/>
    <property type="evidence" value="ECO:0007669"/>
    <property type="project" value="TreeGrafter"/>
</dbReference>
<dbReference type="GO" id="GO:0016836">
    <property type="term" value="F:hydro-lyase activity"/>
    <property type="evidence" value="ECO:0007669"/>
    <property type="project" value="UniProtKB-UniRule"/>
</dbReference>
<evidence type="ECO:0000259" key="5">
    <source>
        <dbReference type="Pfam" id="PF00291"/>
    </source>
</evidence>
<dbReference type="InterPro" id="IPR050147">
    <property type="entry name" value="Ser/Thr_Dehydratase"/>
</dbReference>
<dbReference type="SUPFAM" id="SSF53686">
    <property type="entry name" value="Tryptophan synthase beta subunit-like PLP-dependent enzymes"/>
    <property type="match status" value="1"/>
</dbReference>
<evidence type="ECO:0000256" key="2">
    <source>
        <dbReference type="ARBA" id="ARBA00022898"/>
    </source>
</evidence>
<evidence type="ECO:0000256" key="1">
    <source>
        <dbReference type="ARBA" id="ARBA00001933"/>
    </source>
</evidence>
<dbReference type="InterPro" id="IPR011780">
    <property type="entry name" value="D_Ser_am_lyase"/>
</dbReference>
<dbReference type="EC" id="4.3.1.18" evidence="4"/>
<accession>A0A2S5KL36</accession>
<evidence type="ECO:0000313" key="6">
    <source>
        <dbReference type="EMBL" id="PPC75432.1"/>
    </source>
</evidence>
<dbReference type="GO" id="GO:0036088">
    <property type="term" value="P:D-serine catabolic process"/>
    <property type="evidence" value="ECO:0007669"/>
    <property type="project" value="TreeGrafter"/>
</dbReference>
<dbReference type="NCBIfam" id="TIGR02035">
    <property type="entry name" value="D_Ser_am_lyase"/>
    <property type="match status" value="1"/>
</dbReference>
<dbReference type="AlphaFoldDB" id="A0A2S5KL36"/>
<evidence type="ECO:0000256" key="4">
    <source>
        <dbReference type="HAMAP-Rule" id="MF_01030"/>
    </source>
</evidence>
<dbReference type="NCBIfam" id="NF002823">
    <property type="entry name" value="PRK02991.1"/>
    <property type="match status" value="1"/>
</dbReference>
<comment type="similarity">
    <text evidence="4">Belongs to the serine/threonine dehydratase family. DsdA subfamily.</text>
</comment>
<feature type="domain" description="Tryptophan synthase beta chain-like PALP" evidence="5">
    <location>
        <begin position="66"/>
        <end position="389"/>
    </location>
</feature>
<name>A0A2S5KL36_9PROT</name>
<dbReference type="Gene3D" id="3.40.50.1100">
    <property type="match status" value="2"/>
</dbReference>
<dbReference type="OrthoDB" id="9780546at2"/>
<sequence length="434" mass="47472">MQTENLIRQLQKNIPVLWTNPHFHDVDSTDSVTAELSGLRLEAIARWQWLESFIKERFPELQSTAGILDAPLIELPDQYQPLGAHPDTGRYLIQADHQFPIAGSVKARGGFYEVLLFAESLARQHGLLTELSSSTALGSEEARALFSQYRIGVGSTGNLGMAIGLMSAALGFQAEVHMSVEAKEWKKQRLRQHGVKVVEHSGDYAKAVEAGRQQAEPDEKAYFVDDERSKALFVGYSTAATCVQQKLAMQNIEVNAEHPLLVYIPCGVGGAPGGIAFGLRQLFAPHVHIFFVEPCASPCVLANLASSALANEDPARDEVSVYDWGLNNQTIADGLAVPTASGFVCSVMQQKLSGVITASDEEMLDRLRQLYKQTGIKIEPSAAAALLGPERLLNTTEGQTYLQRQNINLSKATHILWTTGGSLVPEEIFSSWLE</sequence>
<dbReference type="Proteomes" id="UP000238196">
    <property type="component" value="Unassembled WGS sequence"/>
</dbReference>
<dbReference type="GO" id="GO:0030170">
    <property type="term" value="F:pyridoxal phosphate binding"/>
    <property type="evidence" value="ECO:0007669"/>
    <property type="project" value="InterPro"/>
</dbReference>
<comment type="cofactor">
    <cofactor evidence="1 4">
        <name>pyridoxal 5'-phosphate</name>
        <dbReference type="ChEBI" id="CHEBI:597326"/>
    </cofactor>
</comment>
<feature type="modified residue" description="N6-(pyridoxal phosphate)lysine" evidence="4">
    <location>
        <position position="106"/>
    </location>
</feature>
<comment type="catalytic activity">
    <reaction evidence="4">
        <text>D-serine = pyruvate + NH4(+)</text>
        <dbReference type="Rhea" id="RHEA:13977"/>
        <dbReference type="ChEBI" id="CHEBI:15361"/>
        <dbReference type="ChEBI" id="CHEBI:28938"/>
        <dbReference type="ChEBI" id="CHEBI:35247"/>
        <dbReference type="EC" id="4.3.1.18"/>
    </reaction>
</comment>